<proteinExistence type="predicted"/>
<dbReference type="InterPro" id="IPR040877">
    <property type="entry name" value="CBM65_1"/>
</dbReference>
<dbReference type="Gene3D" id="2.60.120.1070">
    <property type="match status" value="1"/>
</dbReference>
<dbReference type="SUPFAM" id="SSF52266">
    <property type="entry name" value="SGNH hydrolase"/>
    <property type="match status" value="1"/>
</dbReference>
<feature type="chain" id="PRO_5038374687" evidence="1">
    <location>
        <begin position="32"/>
        <end position="542"/>
    </location>
</feature>
<evidence type="ECO:0000259" key="4">
    <source>
        <dbReference type="Pfam" id="PF18259"/>
    </source>
</evidence>
<dbReference type="InterPro" id="IPR036514">
    <property type="entry name" value="SGNH_hydro_sf"/>
</dbReference>
<dbReference type="EMBL" id="GU211343">
    <property type="protein sequence ID" value="ACZ98667.1"/>
    <property type="molecule type" value="Genomic_DNA"/>
</dbReference>
<reference evidence="5" key="1">
    <citation type="journal article" date="2010" name="Appl. Environ. Microbiol.">
        <title>Cellulosilyticum ruminicola, a newly described rumen bacterium that possesses redundant fibrolytic-protein-encoding genes and degrades lignocellulose with multiple carbohydrate- borne fibrolytic enzymes.</title>
        <authorList>
            <person name="Cai S."/>
            <person name="Li J."/>
            <person name="Hu F.Z."/>
            <person name="Zhang K."/>
            <person name="Luo Y."/>
            <person name="Janto B."/>
            <person name="Boissy R."/>
            <person name="Ehrlich G."/>
            <person name="Dong X."/>
        </authorList>
    </citation>
    <scope>NUCLEOTIDE SEQUENCE</scope>
    <source>
        <strain evidence="5">CGMCC 1.5065</strain>
    </source>
</reference>
<keyword evidence="1" id="KW-0732">Signal</keyword>
<evidence type="ECO:0000259" key="3">
    <source>
        <dbReference type="Pfam" id="PF17996"/>
    </source>
</evidence>
<dbReference type="AlphaFoldDB" id="D2KFR5"/>
<feature type="domain" description="Carbohydrate esterase 2 N-terminal" evidence="3">
    <location>
        <begin position="203"/>
        <end position="313"/>
    </location>
</feature>
<dbReference type="GO" id="GO:0052689">
    <property type="term" value="F:carboxylic ester hydrolase activity"/>
    <property type="evidence" value="ECO:0007669"/>
    <property type="project" value="InterPro"/>
</dbReference>
<sequence>MKAMSKFKVLALAMTMASSTIFGLGSMPLCASNITVFEGKEDIGRWQFALATNTVKNGGTFDGSVIQEDGYFYLTYTGDQSDVQLVLQSWSGGAGWETVEPSEEGILDKDTYYAKFDYAAMSTVYGTNFAALDKLYVLSISEPITVSSLVYKDGADAIDSVIKEEQKQDSEEEQKEPVITLVGDVKDLQERHFEATAENVKILGRSYYYKDALWLAESASGVEYTVEGTKASVTILGDNVATTSWAQTSHARVGVFVNDKLVADEIITKEKQTIDILNSDTIQKATVRIVKLSESANSTFGIASLDVTSTASIKPTEAKAHRIEFIGDSITCGYGVDHEGVGGGFTTATENATKTYAYKTAQNLDADYNFVSYSGYGIISGYTSGQKNTNQLVAPYYDKIGFSYGYFNSELEVATVPWSFEVQPEVIVINLGTNDSSYCGNDASKQAEFTEGYVDFIKMVREKNPDATIFCTLGIMGDDLYPCVKEAVEKYVAQTGDEKVTSMKFAVQAYNDGWGTDYHPTEKTHEKAARKLTSYIETVMGW</sequence>
<feature type="domain" description="Carbohydrate binding module 65" evidence="4">
    <location>
        <begin position="37"/>
        <end position="148"/>
    </location>
</feature>
<evidence type="ECO:0000256" key="1">
    <source>
        <dbReference type="SAM" id="SignalP"/>
    </source>
</evidence>
<dbReference type="Pfam" id="PF13472">
    <property type="entry name" value="Lipase_GDSL_2"/>
    <property type="match status" value="1"/>
</dbReference>
<dbReference type="Gene3D" id="2.60.120.260">
    <property type="entry name" value="Galactose-binding domain-like"/>
    <property type="match status" value="1"/>
</dbReference>
<name>D2KFR5_9FIRM</name>
<dbReference type="Pfam" id="PF18259">
    <property type="entry name" value="CBM65_1"/>
    <property type="match status" value="1"/>
</dbReference>
<protein>
    <submittedName>
        <fullName evidence="5">Glycoside hydrolase family 5</fullName>
    </submittedName>
</protein>
<dbReference type="PANTHER" id="PTHR37834">
    <property type="entry name" value="GDSL-LIKE LIPASE/ACYLHYDROLASE DOMAIN PROTEIN (AFU_ORTHOLOGUE AFUA_2G00620)"/>
    <property type="match status" value="1"/>
</dbReference>
<dbReference type="InterPro" id="IPR037461">
    <property type="entry name" value="CtCE2-like_dom"/>
</dbReference>
<feature type="non-terminal residue" evidence="5">
    <location>
        <position position="542"/>
    </location>
</feature>
<dbReference type="PANTHER" id="PTHR37834:SF2">
    <property type="entry name" value="ESTERASE, SGNH HYDROLASE-TYPE"/>
    <property type="match status" value="1"/>
</dbReference>
<organism evidence="5">
    <name type="scientific">Cellulosilyticum ruminicola</name>
    <dbReference type="NCBI Taxonomy" id="425254"/>
    <lineage>
        <taxon>Bacteria</taxon>
        <taxon>Bacillati</taxon>
        <taxon>Bacillota</taxon>
        <taxon>Clostridia</taxon>
        <taxon>Lachnospirales</taxon>
        <taxon>Cellulosilyticaceae</taxon>
        <taxon>Cellulosilyticum</taxon>
    </lineage>
</organism>
<feature type="signal peptide" evidence="1">
    <location>
        <begin position="1"/>
        <end position="31"/>
    </location>
</feature>
<accession>D2KFR5</accession>
<dbReference type="CAZy" id="CBM65">
    <property type="family name" value="Carbohydrate-Binding Module Family 65"/>
</dbReference>
<dbReference type="InterPro" id="IPR013830">
    <property type="entry name" value="SGNH_hydro"/>
</dbReference>
<dbReference type="Gene3D" id="3.40.50.1110">
    <property type="entry name" value="SGNH hydrolase"/>
    <property type="match status" value="1"/>
</dbReference>
<evidence type="ECO:0000259" key="2">
    <source>
        <dbReference type="Pfam" id="PF13472"/>
    </source>
</evidence>
<dbReference type="InterPro" id="IPR040794">
    <property type="entry name" value="CE2_N"/>
</dbReference>
<evidence type="ECO:0000313" key="5">
    <source>
        <dbReference type="EMBL" id="ACZ98667.1"/>
    </source>
</evidence>
<dbReference type="CDD" id="cd01831">
    <property type="entry name" value="Endoglucanase_E_like"/>
    <property type="match status" value="1"/>
</dbReference>
<feature type="domain" description="SGNH hydrolase-type esterase" evidence="2">
    <location>
        <begin position="325"/>
        <end position="526"/>
    </location>
</feature>
<keyword evidence="5" id="KW-0378">Hydrolase</keyword>
<dbReference type="Pfam" id="PF17996">
    <property type="entry name" value="CE2_N"/>
    <property type="match status" value="1"/>
</dbReference>
<dbReference type="InterPro" id="IPR052762">
    <property type="entry name" value="PCW_deacetylase/CE"/>
</dbReference>